<evidence type="ECO:0000313" key="3">
    <source>
        <dbReference type="Proteomes" id="UP000192596"/>
    </source>
</evidence>
<accession>A0A1V8TH01</accession>
<feature type="compositionally biased region" description="Basic and acidic residues" evidence="1">
    <location>
        <begin position="182"/>
        <end position="199"/>
    </location>
</feature>
<comment type="caution">
    <text evidence="2">The sequence shown here is derived from an EMBL/GenBank/DDBJ whole genome shotgun (WGS) entry which is preliminary data.</text>
</comment>
<organism evidence="2 3">
    <name type="scientific">Cryoendolithus antarcticus</name>
    <dbReference type="NCBI Taxonomy" id="1507870"/>
    <lineage>
        <taxon>Eukaryota</taxon>
        <taxon>Fungi</taxon>
        <taxon>Dikarya</taxon>
        <taxon>Ascomycota</taxon>
        <taxon>Pezizomycotina</taxon>
        <taxon>Dothideomycetes</taxon>
        <taxon>Dothideomycetidae</taxon>
        <taxon>Cladosporiales</taxon>
        <taxon>Cladosporiaceae</taxon>
        <taxon>Cryoendolithus</taxon>
    </lineage>
</organism>
<feature type="region of interest" description="Disordered" evidence="1">
    <location>
        <begin position="76"/>
        <end position="199"/>
    </location>
</feature>
<reference evidence="3" key="1">
    <citation type="submission" date="2017-03" db="EMBL/GenBank/DDBJ databases">
        <title>Genomes of endolithic fungi from Antarctica.</title>
        <authorList>
            <person name="Coleine C."/>
            <person name="Masonjones S."/>
            <person name="Stajich J.E."/>
        </authorList>
    </citation>
    <scope>NUCLEOTIDE SEQUENCE [LARGE SCALE GENOMIC DNA]</scope>
    <source>
        <strain evidence="3">CCFEE 5527</strain>
    </source>
</reference>
<name>A0A1V8TH01_9PEZI</name>
<feature type="compositionally biased region" description="Basic and acidic residues" evidence="1">
    <location>
        <begin position="107"/>
        <end position="140"/>
    </location>
</feature>
<dbReference type="AlphaFoldDB" id="A0A1V8TH01"/>
<dbReference type="STRING" id="1507870.A0A1V8TH01"/>
<feature type="region of interest" description="Disordered" evidence="1">
    <location>
        <begin position="1"/>
        <end position="55"/>
    </location>
</feature>
<dbReference type="EMBL" id="NAJO01000008">
    <property type="protein sequence ID" value="OQO10667.1"/>
    <property type="molecule type" value="Genomic_DNA"/>
</dbReference>
<gene>
    <name evidence="2" type="ORF">B0A48_03965</name>
</gene>
<feature type="compositionally biased region" description="Gly residues" evidence="1">
    <location>
        <begin position="143"/>
        <end position="153"/>
    </location>
</feature>
<protein>
    <submittedName>
        <fullName evidence="2">Uncharacterized protein</fullName>
    </submittedName>
</protein>
<feature type="compositionally biased region" description="Basic and acidic residues" evidence="1">
    <location>
        <begin position="15"/>
        <end position="24"/>
    </location>
</feature>
<evidence type="ECO:0000313" key="2">
    <source>
        <dbReference type="EMBL" id="OQO10667.1"/>
    </source>
</evidence>
<dbReference type="Proteomes" id="UP000192596">
    <property type="component" value="Unassembled WGS sequence"/>
</dbReference>
<keyword evidence="3" id="KW-1185">Reference proteome</keyword>
<feature type="compositionally biased region" description="Acidic residues" evidence="1">
    <location>
        <begin position="95"/>
        <end position="106"/>
    </location>
</feature>
<evidence type="ECO:0000256" key="1">
    <source>
        <dbReference type="SAM" id="MobiDB-lite"/>
    </source>
</evidence>
<proteinExistence type="predicted"/>
<dbReference type="InParanoid" id="A0A1V8TH01"/>
<feature type="compositionally biased region" description="Low complexity" evidence="1">
    <location>
        <begin position="78"/>
        <end position="94"/>
    </location>
</feature>
<dbReference type="OrthoDB" id="5374349at2759"/>
<sequence>MAQKKAAASFNEMIQADRQKRKNEQLAQEIFGKNRRQSAPTAQQNGKKAPLGGSLASRVGVTKADGRLLHVFLKDGGTVAAKPKPTAAAAPVETTADDSMEIDNEQSEAREAADREREQRRGRDDRDRRPENGWPNDREFPTGGRGGSGGGGTAEATEDTVEEGTVGQGAMEVGEGMAVGIEGERPVQKVDGRAEEVLA</sequence>
<feature type="compositionally biased region" description="Polar residues" evidence="1">
    <location>
        <begin position="37"/>
        <end position="46"/>
    </location>
</feature>